<evidence type="ECO:0000256" key="2">
    <source>
        <dbReference type="SAM" id="Phobius"/>
    </source>
</evidence>
<dbReference type="HOGENOM" id="CLU_061843_1_0_1"/>
<name>A0A0C2WXU5_AMAMK</name>
<dbReference type="OrthoDB" id="2444812at2759"/>
<sequence length="340" mass="35200">MTDDHSSGPATSAVLGAQVSDGKQKSESIDVDKEGSASRSGSSDDADDVSSDSQHEDDNDGDKGKGVATPANPGPWQAIFSPQFNSYYFYNAETQETTWTNPLTPSDPASPSTSTSPEPTDAAHGGVDATDALDPHYAALQQAALAQGIDPGLAYLDPSLASTMPSTSAALPGSLAFSAKFNARTGQFTRPDGRDPTHLSEYERMKRMSEFYFDVGAWEQELSGQGGSIKGDEASKKRKRPSKKDLLQLPPRIDMQLYKIALPLAMALASSVTVSAGPIAYGICQTGCNTVAVACYAAAGFTFGTVVAAPAAPVAVLACNAALGTCSAACATIGLFAPTP</sequence>
<dbReference type="PROSITE" id="PS01159">
    <property type="entry name" value="WW_DOMAIN_1"/>
    <property type="match status" value="1"/>
</dbReference>
<evidence type="ECO:0000256" key="1">
    <source>
        <dbReference type="SAM" id="MobiDB-lite"/>
    </source>
</evidence>
<evidence type="ECO:0000259" key="3">
    <source>
        <dbReference type="PROSITE" id="PS50020"/>
    </source>
</evidence>
<dbReference type="InterPro" id="IPR036020">
    <property type="entry name" value="WW_dom_sf"/>
</dbReference>
<dbReference type="STRING" id="946122.A0A0C2WXU5"/>
<keyword evidence="2" id="KW-0812">Transmembrane</keyword>
<dbReference type="PROSITE" id="PS50020">
    <property type="entry name" value="WW_DOMAIN_2"/>
    <property type="match status" value="1"/>
</dbReference>
<feature type="transmembrane region" description="Helical" evidence="2">
    <location>
        <begin position="260"/>
        <end position="284"/>
    </location>
</feature>
<feature type="transmembrane region" description="Helical" evidence="2">
    <location>
        <begin position="291"/>
        <end position="309"/>
    </location>
</feature>
<gene>
    <name evidence="4" type="ORF">M378DRAFT_23285</name>
</gene>
<evidence type="ECO:0000313" key="4">
    <source>
        <dbReference type="EMBL" id="KIL66627.1"/>
    </source>
</evidence>
<keyword evidence="2" id="KW-1133">Transmembrane helix</keyword>
<proteinExistence type="predicted"/>
<dbReference type="InParanoid" id="A0A0C2WXU5"/>
<accession>A0A0C2WXU5</accession>
<keyword evidence="5" id="KW-1185">Reference proteome</keyword>
<reference evidence="4 5" key="1">
    <citation type="submission" date="2014-04" db="EMBL/GenBank/DDBJ databases">
        <title>Evolutionary Origins and Diversification of the Mycorrhizal Mutualists.</title>
        <authorList>
            <consortium name="DOE Joint Genome Institute"/>
            <consortium name="Mycorrhizal Genomics Consortium"/>
            <person name="Kohler A."/>
            <person name="Kuo A."/>
            <person name="Nagy L.G."/>
            <person name="Floudas D."/>
            <person name="Copeland A."/>
            <person name="Barry K.W."/>
            <person name="Cichocki N."/>
            <person name="Veneault-Fourrey C."/>
            <person name="LaButti K."/>
            <person name="Lindquist E.A."/>
            <person name="Lipzen A."/>
            <person name="Lundell T."/>
            <person name="Morin E."/>
            <person name="Murat C."/>
            <person name="Riley R."/>
            <person name="Ohm R."/>
            <person name="Sun H."/>
            <person name="Tunlid A."/>
            <person name="Henrissat B."/>
            <person name="Grigoriev I.V."/>
            <person name="Hibbett D.S."/>
            <person name="Martin F."/>
        </authorList>
    </citation>
    <scope>NUCLEOTIDE SEQUENCE [LARGE SCALE GENOMIC DNA]</scope>
    <source>
        <strain evidence="4 5">Koide BX008</strain>
    </source>
</reference>
<dbReference type="SUPFAM" id="SSF51045">
    <property type="entry name" value="WW domain"/>
    <property type="match status" value="1"/>
</dbReference>
<dbReference type="SMART" id="SM00456">
    <property type="entry name" value="WW"/>
    <property type="match status" value="1"/>
</dbReference>
<dbReference type="Pfam" id="PF00397">
    <property type="entry name" value="WW"/>
    <property type="match status" value="1"/>
</dbReference>
<dbReference type="PANTHER" id="PTHR37475:SF1">
    <property type="entry name" value="ZYGOTE-SPECIFIC PROTEIN"/>
    <property type="match status" value="1"/>
</dbReference>
<dbReference type="EMBL" id="KN818235">
    <property type="protein sequence ID" value="KIL66627.1"/>
    <property type="molecule type" value="Genomic_DNA"/>
</dbReference>
<dbReference type="CDD" id="cd00201">
    <property type="entry name" value="WW"/>
    <property type="match status" value="1"/>
</dbReference>
<dbReference type="InterPro" id="IPR001202">
    <property type="entry name" value="WW_dom"/>
</dbReference>
<evidence type="ECO:0000313" key="5">
    <source>
        <dbReference type="Proteomes" id="UP000054549"/>
    </source>
</evidence>
<feature type="region of interest" description="Disordered" evidence="1">
    <location>
        <begin position="98"/>
        <end position="130"/>
    </location>
</feature>
<dbReference type="AlphaFoldDB" id="A0A0C2WXU5"/>
<keyword evidence="2" id="KW-0472">Membrane</keyword>
<feature type="region of interest" description="Disordered" evidence="1">
    <location>
        <begin position="224"/>
        <end position="243"/>
    </location>
</feature>
<organism evidence="4 5">
    <name type="scientific">Amanita muscaria (strain Koide BX008)</name>
    <dbReference type="NCBI Taxonomy" id="946122"/>
    <lineage>
        <taxon>Eukaryota</taxon>
        <taxon>Fungi</taxon>
        <taxon>Dikarya</taxon>
        <taxon>Basidiomycota</taxon>
        <taxon>Agaricomycotina</taxon>
        <taxon>Agaricomycetes</taxon>
        <taxon>Agaricomycetidae</taxon>
        <taxon>Agaricales</taxon>
        <taxon>Pluteineae</taxon>
        <taxon>Amanitaceae</taxon>
        <taxon>Amanita</taxon>
    </lineage>
</organism>
<dbReference type="Gene3D" id="2.20.70.10">
    <property type="match status" value="1"/>
</dbReference>
<feature type="compositionally biased region" description="Basic and acidic residues" evidence="1">
    <location>
        <begin position="22"/>
        <end position="36"/>
    </location>
</feature>
<protein>
    <recommendedName>
        <fullName evidence="3">WW domain-containing protein</fullName>
    </recommendedName>
</protein>
<feature type="transmembrane region" description="Helical" evidence="2">
    <location>
        <begin position="315"/>
        <end position="337"/>
    </location>
</feature>
<feature type="domain" description="WW" evidence="3">
    <location>
        <begin position="70"/>
        <end position="104"/>
    </location>
</feature>
<feature type="compositionally biased region" description="Low complexity" evidence="1">
    <location>
        <begin position="104"/>
        <end position="123"/>
    </location>
</feature>
<dbReference type="PANTHER" id="PTHR37475">
    <property type="entry name" value="ZYGOTE-SPECIFIC CLASS V COPY B GENE PROTEIN"/>
    <property type="match status" value="1"/>
</dbReference>
<feature type="compositionally biased region" description="Basic and acidic residues" evidence="1">
    <location>
        <begin position="53"/>
        <end position="65"/>
    </location>
</feature>
<dbReference type="Proteomes" id="UP000054549">
    <property type="component" value="Unassembled WGS sequence"/>
</dbReference>
<feature type="region of interest" description="Disordered" evidence="1">
    <location>
        <begin position="1"/>
        <end position="78"/>
    </location>
</feature>